<gene>
    <name evidence="4" type="ORF">NAEGRDRAFT_73530</name>
</gene>
<keyword evidence="2" id="KW-0812">Transmembrane</keyword>
<evidence type="ECO:0000256" key="3">
    <source>
        <dbReference type="SAM" id="SignalP"/>
    </source>
</evidence>
<dbReference type="EMBL" id="GG738905">
    <property type="protein sequence ID" value="EFC38761.1"/>
    <property type="molecule type" value="Genomic_DNA"/>
</dbReference>
<sequence length="304" mass="32862">MRIFVLLSAFLIALLLLAAMTNSSTAKSYSLQSLSSEIYIRNGDCSLKIVEYFQYEFNGTFSRIGRALPPLASNAYDRSVTLVSDNGYNIRSEYQKISESPYVVLYLEPSTPENGITVLSFKLSYTISGSNSFFQTESQKAYQVSYYYKDNYKILNLNSTFIFDSTIDFSNPPTPDSNGILTLNSNQQYSIFYQKSNLISQYTPSVTFRTNSNQYDKCLIDQSAINAAIILSVIGGTFLLTGLILFCVLRNRKGGGGGGNGGDGSGGNYSSFNDTNYTTSNDFGGGGGGGGGGSSSHGGSGFAD</sequence>
<organism evidence="5">
    <name type="scientific">Naegleria gruberi</name>
    <name type="common">Amoeba</name>
    <dbReference type="NCBI Taxonomy" id="5762"/>
    <lineage>
        <taxon>Eukaryota</taxon>
        <taxon>Discoba</taxon>
        <taxon>Heterolobosea</taxon>
        <taxon>Tetramitia</taxon>
        <taxon>Eutetramitia</taxon>
        <taxon>Vahlkampfiidae</taxon>
        <taxon>Naegleria</taxon>
    </lineage>
</organism>
<feature type="transmembrane region" description="Helical" evidence="2">
    <location>
        <begin position="227"/>
        <end position="249"/>
    </location>
</feature>
<reference evidence="4 5" key="1">
    <citation type="journal article" date="2010" name="Cell">
        <title>The genome of Naegleria gruberi illuminates early eukaryotic versatility.</title>
        <authorList>
            <person name="Fritz-Laylin L.K."/>
            <person name="Prochnik S.E."/>
            <person name="Ginger M.L."/>
            <person name="Dacks J.B."/>
            <person name="Carpenter M.L."/>
            <person name="Field M.C."/>
            <person name="Kuo A."/>
            <person name="Paredez A."/>
            <person name="Chapman J."/>
            <person name="Pham J."/>
            <person name="Shu S."/>
            <person name="Neupane R."/>
            <person name="Cipriano M."/>
            <person name="Mancuso J."/>
            <person name="Tu H."/>
            <person name="Salamov A."/>
            <person name="Lindquist E."/>
            <person name="Shapiro H."/>
            <person name="Lucas S."/>
            <person name="Grigoriev I.V."/>
            <person name="Cande W.Z."/>
            <person name="Fulton C."/>
            <person name="Rokhsar D.S."/>
            <person name="Dawson S.C."/>
        </authorList>
    </citation>
    <scope>NUCLEOTIDE SEQUENCE [LARGE SCALE GENOMIC DNA]</scope>
    <source>
        <strain evidence="4 5">NEG-M</strain>
    </source>
</reference>
<dbReference type="Proteomes" id="UP000006671">
    <property type="component" value="Unassembled WGS sequence"/>
</dbReference>
<feature type="region of interest" description="Disordered" evidence="1">
    <location>
        <begin position="280"/>
        <end position="304"/>
    </location>
</feature>
<proteinExistence type="predicted"/>
<feature type="compositionally biased region" description="Gly residues" evidence="1">
    <location>
        <begin position="283"/>
        <end position="304"/>
    </location>
</feature>
<accession>D2VWW7</accession>
<dbReference type="RefSeq" id="XP_002671505.1">
    <property type="nucleotide sequence ID" value="XM_002671459.1"/>
</dbReference>
<keyword evidence="5" id="KW-1185">Reference proteome</keyword>
<name>D2VWW7_NAEGR</name>
<keyword evidence="2" id="KW-0472">Membrane</keyword>
<keyword evidence="2" id="KW-1133">Transmembrane helix</keyword>
<evidence type="ECO:0000256" key="1">
    <source>
        <dbReference type="SAM" id="MobiDB-lite"/>
    </source>
</evidence>
<dbReference type="VEuPathDB" id="AmoebaDB:NAEGRDRAFT_73530"/>
<evidence type="ECO:0000313" key="5">
    <source>
        <dbReference type="Proteomes" id="UP000006671"/>
    </source>
</evidence>
<feature type="signal peptide" evidence="3">
    <location>
        <begin position="1"/>
        <end position="26"/>
    </location>
</feature>
<dbReference type="AlphaFoldDB" id="D2VWW7"/>
<dbReference type="KEGG" id="ngr:NAEGRDRAFT_73530"/>
<keyword evidence="3" id="KW-0732">Signal</keyword>
<dbReference type="GeneID" id="8858410"/>
<evidence type="ECO:0000313" key="4">
    <source>
        <dbReference type="EMBL" id="EFC38761.1"/>
    </source>
</evidence>
<dbReference type="InParanoid" id="D2VWW7"/>
<evidence type="ECO:0000256" key="2">
    <source>
        <dbReference type="SAM" id="Phobius"/>
    </source>
</evidence>
<feature type="chain" id="PRO_5003037993" evidence="3">
    <location>
        <begin position="27"/>
        <end position="304"/>
    </location>
</feature>
<protein>
    <submittedName>
        <fullName evidence="4">Predicted protein</fullName>
    </submittedName>
</protein>